<feature type="region of interest" description="Disordered" evidence="1">
    <location>
        <begin position="304"/>
        <end position="347"/>
    </location>
</feature>
<reference evidence="2" key="1">
    <citation type="submission" date="2023-06" db="EMBL/GenBank/DDBJ databases">
        <authorList>
            <consortium name="Lawrence Berkeley National Laboratory"/>
            <person name="Ahrendt S."/>
            <person name="Sahu N."/>
            <person name="Indic B."/>
            <person name="Wong-Bajracharya J."/>
            <person name="Merenyi Z."/>
            <person name="Ke H.-M."/>
            <person name="Monk M."/>
            <person name="Kocsube S."/>
            <person name="Drula E."/>
            <person name="Lipzen A."/>
            <person name="Balint B."/>
            <person name="Henrissat B."/>
            <person name="Andreopoulos B."/>
            <person name="Martin F.M."/>
            <person name="Harder C.B."/>
            <person name="Rigling D."/>
            <person name="Ford K.L."/>
            <person name="Foster G.D."/>
            <person name="Pangilinan J."/>
            <person name="Papanicolaou A."/>
            <person name="Barry K."/>
            <person name="LaButti K."/>
            <person name="Viragh M."/>
            <person name="Koriabine M."/>
            <person name="Yan M."/>
            <person name="Riley R."/>
            <person name="Champramary S."/>
            <person name="Plett K.L."/>
            <person name="Tsai I.J."/>
            <person name="Slot J."/>
            <person name="Sipos G."/>
            <person name="Plett J."/>
            <person name="Nagy L.G."/>
            <person name="Grigoriev I.V."/>
        </authorList>
    </citation>
    <scope>NUCLEOTIDE SEQUENCE</scope>
    <source>
        <strain evidence="2">CCBAS 213</strain>
    </source>
</reference>
<feature type="region of interest" description="Disordered" evidence="1">
    <location>
        <begin position="244"/>
        <end position="265"/>
    </location>
</feature>
<feature type="region of interest" description="Disordered" evidence="1">
    <location>
        <begin position="162"/>
        <end position="181"/>
    </location>
</feature>
<dbReference type="EMBL" id="JAUEPS010000019">
    <property type="protein sequence ID" value="KAK0457928.1"/>
    <property type="molecule type" value="Genomic_DNA"/>
</dbReference>
<protein>
    <submittedName>
        <fullName evidence="2">Uncharacterized protein</fullName>
    </submittedName>
</protein>
<keyword evidence="3" id="KW-1185">Reference proteome</keyword>
<sequence length="368" mass="40047">MALFTHSKGVAPFAQGLLVQGNKKAPAVSAELPSIQSKNNADLLGDMESPLTSIASLMPDISVRSLGSVSINEKGLSSWPVKEKSIASKDFDLPSQYGSRVTANEPISASFQTTFEVDLLDLQDDSVVLHPSDIEGWETVGKMKEAAQLEAMAQALETGNNLVSDDDDGQKTDVPVTKPSLNKGKVREFHDTGIPGISNEELDPENQCCAWENLDFLKDEDPEVQKAIYEDVVRAWNLKTHKHRSDNQAGTSSCVEPEKAETSTPITKEEIPRDTVNFTLPITSTPISKPVKKVRIKEEVRSEEMLDTTLGSQKGNSKSSSPSGLNASDHGGLRGQSPMSGSNNVIECHARQQASRYTECSEWTSFRS</sequence>
<comment type="caution">
    <text evidence="2">The sequence shown here is derived from an EMBL/GenBank/DDBJ whole genome shotgun (WGS) entry which is preliminary data.</text>
</comment>
<dbReference type="RefSeq" id="XP_060330220.1">
    <property type="nucleotide sequence ID" value="XM_060469643.1"/>
</dbReference>
<proteinExistence type="predicted"/>
<evidence type="ECO:0000313" key="2">
    <source>
        <dbReference type="EMBL" id="KAK0457928.1"/>
    </source>
</evidence>
<accession>A0AA39KBW0</accession>
<organism evidence="2 3">
    <name type="scientific">Armillaria tabescens</name>
    <name type="common">Ringless honey mushroom</name>
    <name type="synonym">Agaricus tabescens</name>
    <dbReference type="NCBI Taxonomy" id="1929756"/>
    <lineage>
        <taxon>Eukaryota</taxon>
        <taxon>Fungi</taxon>
        <taxon>Dikarya</taxon>
        <taxon>Basidiomycota</taxon>
        <taxon>Agaricomycotina</taxon>
        <taxon>Agaricomycetes</taxon>
        <taxon>Agaricomycetidae</taxon>
        <taxon>Agaricales</taxon>
        <taxon>Marasmiineae</taxon>
        <taxon>Physalacriaceae</taxon>
        <taxon>Desarmillaria</taxon>
    </lineage>
</organism>
<feature type="compositionally biased region" description="Low complexity" evidence="1">
    <location>
        <begin position="310"/>
        <end position="328"/>
    </location>
</feature>
<gene>
    <name evidence="2" type="ORF">EV420DRAFT_1480111</name>
</gene>
<name>A0AA39KBW0_ARMTA</name>
<feature type="compositionally biased region" description="Basic and acidic residues" evidence="1">
    <location>
        <begin position="256"/>
        <end position="265"/>
    </location>
</feature>
<dbReference type="GeneID" id="85353191"/>
<evidence type="ECO:0000313" key="3">
    <source>
        <dbReference type="Proteomes" id="UP001175211"/>
    </source>
</evidence>
<evidence type="ECO:0000256" key="1">
    <source>
        <dbReference type="SAM" id="MobiDB-lite"/>
    </source>
</evidence>
<dbReference type="Proteomes" id="UP001175211">
    <property type="component" value="Unassembled WGS sequence"/>
</dbReference>
<dbReference type="AlphaFoldDB" id="A0AA39KBW0"/>